<dbReference type="Proteomes" id="UP001321473">
    <property type="component" value="Unassembled WGS sequence"/>
</dbReference>
<protein>
    <submittedName>
        <fullName evidence="1">Uncharacterized protein</fullName>
    </submittedName>
</protein>
<organism evidence="1 2">
    <name type="scientific">Amblyomma americanum</name>
    <name type="common">Lone star tick</name>
    <dbReference type="NCBI Taxonomy" id="6943"/>
    <lineage>
        <taxon>Eukaryota</taxon>
        <taxon>Metazoa</taxon>
        <taxon>Ecdysozoa</taxon>
        <taxon>Arthropoda</taxon>
        <taxon>Chelicerata</taxon>
        <taxon>Arachnida</taxon>
        <taxon>Acari</taxon>
        <taxon>Parasitiformes</taxon>
        <taxon>Ixodida</taxon>
        <taxon>Ixodoidea</taxon>
        <taxon>Ixodidae</taxon>
        <taxon>Amblyomminae</taxon>
        <taxon>Amblyomma</taxon>
    </lineage>
</organism>
<evidence type="ECO:0000313" key="2">
    <source>
        <dbReference type="Proteomes" id="UP001321473"/>
    </source>
</evidence>
<evidence type="ECO:0000313" key="1">
    <source>
        <dbReference type="EMBL" id="KAK8757966.1"/>
    </source>
</evidence>
<name>A0AAQ4D676_AMBAM</name>
<proteinExistence type="predicted"/>
<comment type="caution">
    <text evidence="1">The sequence shown here is derived from an EMBL/GenBank/DDBJ whole genome shotgun (WGS) entry which is preliminary data.</text>
</comment>
<keyword evidence="2" id="KW-1185">Reference proteome</keyword>
<dbReference type="AlphaFoldDB" id="A0AAQ4D676"/>
<dbReference type="EMBL" id="JARKHS020034622">
    <property type="protein sequence ID" value="KAK8757966.1"/>
    <property type="molecule type" value="Genomic_DNA"/>
</dbReference>
<reference evidence="1 2" key="1">
    <citation type="journal article" date="2023" name="Arcadia Sci">
        <title>De novo assembly of a long-read Amblyomma americanum tick genome.</title>
        <authorList>
            <person name="Chou S."/>
            <person name="Poskanzer K.E."/>
            <person name="Rollins M."/>
            <person name="Thuy-Boun P.S."/>
        </authorList>
    </citation>
    <scope>NUCLEOTIDE SEQUENCE [LARGE SCALE GENOMIC DNA]</scope>
    <source>
        <strain evidence="1">F_SG_1</strain>
        <tissue evidence="1">Salivary glands</tissue>
    </source>
</reference>
<gene>
    <name evidence="1" type="ORF">V5799_004400</name>
</gene>
<sequence length="71" mass="8154">MLLSTRVGKPSFLRLPRVHFRRYHRGFAETAVSSAFCSIGRRVGSRAVSLYLFRERDRRAQRLATSTVTPT</sequence>
<accession>A0AAQ4D676</accession>